<gene>
    <name evidence="2" type="ORF">VITISV_021408</name>
</gene>
<evidence type="ECO:0000313" key="2">
    <source>
        <dbReference type="EMBL" id="CAN61476.1"/>
    </source>
</evidence>
<feature type="region of interest" description="Disordered" evidence="1">
    <location>
        <begin position="60"/>
        <end position="95"/>
    </location>
</feature>
<organism evidence="2">
    <name type="scientific">Vitis vinifera</name>
    <name type="common">Grape</name>
    <dbReference type="NCBI Taxonomy" id="29760"/>
    <lineage>
        <taxon>Eukaryota</taxon>
        <taxon>Viridiplantae</taxon>
        <taxon>Streptophyta</taxon>
        <taxon>Embryophyta</taxon>
        <taxon>Tracheophyta</taxon>
        <taxon>Spermatophyta</taxon>
        <taxon>Magnoliopsida</taxon>
        <taxon>eudicotyledons</taxon>
        <taxon>Gunneridae</taxon>
        <taxon>Pentapetalae</taxon>
        <taxon>rosids</taxon>
        <taxon>Vitales</taxon>
        <taxon>Vitaceae</taxon>
        <taxon>Viteae</taxon>
        <taxon>Vitis</taxon>
    </lineage>
</organism>
<sequence>MRLKSNDDDDGGFRARGPQLSGKEDGGKSKWLGQVKGVWAEGKGPSLWRWARNQEDVKEYRAKKGREGEEKEAEGFNRRGGGSLTNPYGKWDWGN</sequence>
<dbReference type="EMBL" id="AM462742">
    <property type="protein sequence ID" value="CAN61476.1"/>
    <property type="molecule type" value="Genomic_DNA"/>
</dbReference>
<feature type="region of interest" description="Disordered" evidence="1">
    <location>
        <begin position="1"/>
        <end position="32"/>
    </location>
</feature>
<reference evidence="2" key="1">
    <citation type="journal article" date="2007" name="PLoS ONE">
        <title>The first genome sequence of an elite grapevine cultivar (Pinot noir Vitis vinifera L.): coping with a highly heterozygous genome.</title>
        <authorList>
            <person name="Velasco R."/>
            <person name="Zharkikh A."/>
            <person name="Troggio M."/>
            <person name="Cartwright D.A."/>
            <person name="Cestaro A."/>
            <person name="Pruss D."/>
            <person name="Pindo M."/>
            <person name="FitzGerald L.M."/>
            <person name="Vezzulli S."/>
            <person name="Reid J."/>
            <person name="Malacarne G."/>
            <person name="Iliev D."/>
            <person name="Coppola G."/>
            <person name="Wardell B."/>
            <person name="Micheletti D."/>
            <person name="Macalma T."/>
            <person name="Facci M."/>
            <person name="Mitchell J.T."/>
            <person name="Perazzolli M."/>
            <person name="Eldredge G."/>
            <person name="Gatto P."/>
            <person name="Oyzerski R."/>
            <person name="Moretto M."/>
            <person name="Gutin N."/>
            <person name="Stefanini M."/>
            <person name="Chen Y."/>
            <person name="Segala C."/>
            <person name="Davenport C."/>
            <person name="Dematte L."/>
            <person name="Mraz A."/>
            <person name="Battilana J."/>
            <person name="Stormo K."/>
            <person name="Costa F."/>
            <person name="Tao Q."/>
            <person name="Si-Ammour A."/>
            <person name="Harkins T."/>
            <person name="Lackey A."/>
            <person name="Perbost C."/>
            <person name="Taillon B."/>
            <person name="Stella A."/>
            <person name="Solovyev V."/>
            <person name="Fawcett J.A."/>
            <person name="Sterck L."/>
            <person name="Vandepoele K."/>
            <person name="Grando S.M."/>
            <person name="Toppo S."/>
            <person name="Moser C."/>
            <person name="Lanchbury J."/>
            <person name="Bogden R."/>
            <person name="Skolnick M."/>
            <person name="Sgaramella V."/>
            <person name="Bhatnagar S.K."/>
            <person name="Fontana P."/>
            <person name="Gutin A."/>
            <person name="Van de Peer Y."/>
            <person name="Salamini F."/>
            <person name="Viola R."/>
        </authorList>
    </citation>
    <scope>NUCLEOTIDE SEQUENCE</scope>
</reference>
<evidence type="ECO:0000256" key="1">
    <source>
        <dbReference type="SAM" id="MobiDB-lite"/>
    </source>
</evidence>
<dbReference type="AlphaFoldDB" id="A5BKL8"/>
<proteinExistence type="predicted"/>
<protein>
    <submittedName>
        <fullName evidence="2">Uncharacterized protein</fullName>
    </submittedName>
</protein>
<name>A5BKL8_VITVI</name>
<feature type="compositionally biased region" description="Basic and acidic residues" evidence="1">
    <location>
        <begin position="60"/>
        <end position="77"/>
    </location>
</feature>
<accession>A5BKL8</accession>